<reference evidence="2 3" key="1">
    <citation type="journal article" date="2023" name="Nucleic Acids Res.">
        <title>The hologenome of Daphnia magna reveals possible DNA methylation and microbiome-mediated evolution of the host genome.</title>
        <authorList>
            <person name="Chaturvedi A."/>
            <person name="Li X."/>
            <person name="Dhandapani V."/>
            <person name="Marshall H."/>
            <person name="Kissane S."/>
            <person name="Cuenca-Cambronero M."/>
            <person name="Asole G."/>
            <person name="Calvet F."/>
            <person name="Ruiz-Romero M."/>
            <person name="Marangio P."/>
            <person name="Guigo R."/>
            <person name="Rago D."/>
            <person name="Mirbahai L."/>
            <person name="Eastwood N."/>
            <person name="Colbourne J.K."/>
            <person name="Zhou J."/>
            <person name="Mallon E."/>
            <person name="Orsini L."/>
        </authorList>
    </citation>
    <scope>NUCLEOTIDE SEQUENCE [LARGE SCALE GENOMIC DNA]</scope>
    <source>
        <strain evidence="2">LRV0_1</strain>
    </source>
</reference>
<dbReference type="Proteomes" id="UP001234178">
    <property type="component" value="Unassembled WGS sequence"/>
</dbReference>
<evidence type="ECO:0000256" key="1">
    <source>
        <dbReference type="SAM" id="MobiDB-lite"/>
    </source>
</evidence>
<comment type="caution">
    <text evidence="2">The sequence shown here is derived from an EMBL/GenBank/DDBJ whole genome shotgun (WGS) entry which is preliminary data.</text>
</comment>
<evidence type="ECO:0000313" key="2">
    <source>
        <dbReference type="EMBL" id="KAK4020621.1"/>
    </source>
</evidence>
<organism evidence="2 3">
    <name type="scientific">Daphnia magna</name>
    <dbReference type="NCBI Taxonomy" id="35525"/>
    <lineage>
        <taxon>Eukaryota</taxon>
        <taxon>Metazoa</taxon>
        <taxon>Ecdysozoa</taxon>
        <taxon>Arthropoda</taxon>
        <taxon>Crustacea</taxon>
        <taxon>Branchiopoda</taxon>
        <taxon>Diplostraca</taxon>
        <taxon>Cladocera</taxon>
        <taxon>Anomopoda</taxon>
        <taxon>Daphniidae</taxon>
        <taxon>Daphnia</taxon>
    </lineage>
</organism>
<name>A0ABR0A651_9CRUS</name>
<protein>
    <submittedName>
        <fullName evidence="2">Uncharacterized protein</fullName>
    </submittedName>
</protein>
<evidence type="ECO:0000313" key="3">
    <source>
        <dbReference type="Proteomes" id="UP001234178"/>
    </source>
</evidence>
<feature type="region of interest" description="Disordered" evidence="1">
    <location>
        <begin position="1"/>
        <end position="32"/>
    </location>
</feature>
<dbReference type="EMBL" id="JAOYFB010000036">
    <property type="protein sequence ID" value="KAK4020621.1"/>
    <property type="molecule type" value="Genomic_DNA"/>
</dbReference>
<gene>
    <name evidence="2" type="ORF">OUZ56_002585</name>
</gene>
<proteinExistence type="predicted"/>
<sequence length="60" mass="6429">MGNRKRATRTHTEKATVKGGSNLENTQGFRDSAHEEKIKTLFGAVSAANAAPGKSIMQVE</sequence>
<accession>A0ABR0A651</accession>
<keyword evidence="3" id="KW-1185">Reference proteome</keyword>